<evidence type="ECO:0000313" key="2">
    <source>
        <dbReference type="EMBL" id="SHE79036.1"/>
    </source>
</evidence>
<keyword evidence="3" id="KW-1185">Reference proteome</keyword>
<sequence length="324" mass="35323">MIRLKWSNNSMMLLSVLLAVLLWVYVNNAQNPVKEQEFRVTLETRGELPQGLTLNGLPKSVTVRVQGKTAQLSGIRPADFQAIVDLSYITEGETTRPVQVTAPSGLQVVQVNPSRVTITVERVIQKQLPVTAVVKGEPLSGHTALEPVVQPTAVLVRGPARILKDLKKLELTVDITGTNQNIEQLLMIPLPAGVTASPDRVKVLVPVTRALPSRTLPVVPRYTGSPADSYQVLRVIPQPATVQVYAPVEVLRNLESISTETIRIDGISGDVLKEARLLLPEGVVDIVPGKVELAFQVKPKQPPTQEPPEKPQENPSPTEPNKQP</sequence>
<dbReference type="Gene3D" id="2.170.120.30">
    <property type="match status" value="1"/>
</dbReference>
<dbReference type="InterPro" id="IPR053154">
    <property type="entry name" value="c-di-AMP_regulator"/>
</dbReference>
<dbReference type="RefSeq" id="WP_073237079.1">
    <property type="nucleotide sequence ID" value="NZ_FQUY01000006.1"/>
</dbReference>
<evidence type="ECO:0000313" key="3">
    <source>
        <dbReference type="Proteomes" id="UP000184148"/>
    </source>
</evidence>
<dbReference type="Gene3D" id="2.170.120.40">
    <property type="entry name" value="YbbR-like domain"/>
    <property type="match status" value="2"/>
</dbReference>
<dbReference type="EMBL" id="FQUY01000006">
    <property type="protein sequence ID" value="SHE79036.1"/>
    <property type="molecule type" value="Genomic_DNA"/>
</dbReference>
<feature type="region of interest" description="Disordered" evidence="1">
    <location>
        <begin position="295"/>
        <end position="324"/>
    </location>
</feature>
<dbReference type="AlphaFoldDB" id="A0A1M4WCS9"/>
<gene>
    <name evidence="2" type="ORF">SAMN02745133_01141</name>
</gene>
<reference evidence="3" key="1">
    <citation type="submission" date="2016-11" db="EMBL/GenBank/DDBJ databases">
        <authorList>
            <person name="Varghese N."/>
            <person name="Submissions S."/>
        </authorList>
    </citation>
    <scope>NUCLEOTIDE SEQUENCE [LARGE SCALE GENOMIC DNA]</scope>
    <source>
        <strain evidence="3">DSM 12395</strain>
    </source>
</reference>
<dbReference type="PANTHER" id="PTHR37804">
    <property type="entry name" value="CDAA REGULATORY PROTEIN CDAR"/>
    <property type="match status" value="1"/>
</dbReference>
<name>A0A1M4WCS9_9FIRM</name>
<dbReference type="OrthoDB" id="2111604at2"/>
<proteinExistence type="predicted"/>
<protein>
    <submittedName>
        <fullName evidence="2">YbbR domain-containing protein</fullName>
    </submittedName>
</protein>
<dbReference type="InterPro" id="IPR012505">
    <property type="entry name" value="YbbR"/>
</dbReference>
<evidence type="ECO:0000256" key="1">
    <source>
        <dbReference type="SAM" id="MobiDB-lite"/>
    </source>
</evidence>
<dbReference type="STRING" id="1121429.SAMN02745133_01141"/>
<dbReference type="Pfam" id="PF07949">
    <property type="entry name" value="YbbR"/>
    <property type="match status" value="3"/>
</dbReference>
<accession>A0A1M4WCS9</accession>
<dbReference type="PANTHER" id="PTHR37804:SF1">
    <property type="entry name" value="CDAA REGULATORY PROTEIN CDAR"/>
    <property type="match status" value="1"/>
</dbReference>
<dbReference type="CDD" id="cd20206">
    <property type="entry name" value="YbbR"/>
    <property type="match status" value="1"/>
</dbReference>
<organism evidence="2 3">
    <name type="scientific">Desulforamulus putei DSM 12395</name>
    <dbReference type="NCBI Taxonomy" id="1121429"/>
    <lineage>
        <taxon>Bacteria</taxon>
        <taxon>Bacillati</taxon>
        <taxon>Bacillota</taxon>
        <taxon>Clostridia</taxon>
        <taxon>Eubacteriales</taxon>
        <taxon>Peptococcaceae</taxon>
        <taxon>Desulforamulus</taxon>
    </lineage>
</organism>
<dbReference type="Proteomes" id="UP000184148">
    <property type="component" value="Unassembled WGS sequence"/>
</dbReference>